<dbReference type="AlphaFoldDB" id="A0A401IQY1"/>
<evidence type="ECO:0000313" key="2">
    <source>
        <dbReference type="Proteomes" id="UP000286848"/>
    </source>
</evidence>
<proteinExistence type="predicted"/>
<dbReference type="RefSeq" id="WP_124974869.1">
    <property type="nucleotide sequence ID" value="NZ_BFFP01000004.1"/>
</dbReference>
<dbReference type="OrthoDB" id="2318352at2"/>
<dbReference type="Proteomes" id="UP000286848">
    <property type="component" value="Unassembled WGS sequence"/>
</dbReference>
<name>A0A401IQY1_9LACO</name>
<dbReference type="PANTHER" id="PTHR43128">
    <property type="entry name" value="L-2-HYDROXYCARBOXYLATE DEHYDROGENASE (NAD(P)(+))"/>
    <property type="match status" value="1"/>
</dbReference>
<keyword evidence="2" id="KW-1185">Reference proteome</keyword>
<reference evidence="1 2" key="1">
    <citation type="journal article" date="2019" name="Int. J. Syst. Evol. Microbiol.">
        <title>Lactobacillus salitolerans sp. nov., a novel lactic acid bacterium isolated from spent mushroom substrates.</title>
        <authorList>
            <person name="Tohno M."/>
            <person name="Tanizawa Y."/>
            <person name="Kojima Y."/>
            <person name="Sakamoto M."/>
            <person name="Nakamura Y."/>
            <person name="Ohkuma M."/>
            <person name="Kobayashi H."/>
        </authorList>
    </citation>
    <scope>NUCLEOTIDE SEQUENCE [LARGE SCALE GENOMIC DNA]</scope>
    <source>
        <strain evidence="1 2">YK43</strain>
    </source>
</reference>
<accession>A0A401IQY1</accession>
<protein>
    <submittedName>
        <fullName evidence="1">L-lactate dehydrogenase</fullName>
    </submittedName>
</protein>
<dbReference type="EMBL" id="BFFP01000004">
    <property type="protein sequence ID" value="GBG93923.1"/>
    <property type="molecule type" value="Genomic_DNA"/>
</dbReference>
<dbReference type="PANTHER" id="PTHR43128:SF16">
    <property type="entry name" value="L-LACTATE DEHYDROGENASE"/>
    <property type="match status" value="1"/>
</dbReference>
<dbReference type="GO" id="GO:0004459">
    <property type="term" value="F:L-lactate dehydrogenase (NAD+) activity"/>
    <property type="evidence" value="ECO:0007669"/>
    <property type="project" value="TreeGrafter"/>
</dbReference>
<gene>
    <name evidence="1" type="primary">ldh</name>
    <name evidence="1" type="ORF">LFYK43_03820</name>
</gene>
<organism evidence="1 2">
    <name type="scientific">Ligilactobacillus salitolerans</name>
    <dbReference type="NCBI Taxonomy" id="1808352"/>
    <lineage>
        <taxon>Bacteria</taxon>
        <taxon>Bacillati</taxon>
        <taxon>Bacillota</taxon>
        <taxon>Bacilli</taxon>
        <taxon>Lactobacillales</taxon>
        <taxon>Lactobacillaceae</taxon>
        <taxon>Ligilactobacillus</taxon>
    </lineage>
</organism>
<sequence>MTKKVLLCGNDLLIQSIIRHNVFKDQPFELIWYQREAEFSQEVNDILSSAVLAQNLSLTGTNTPPWGEIDLLLVGQPEFAEDLSLVERMRVETQWTQFLINQAMANNFSGKVCFLSANSEQQVVSAIRFSGLPASSVFGIGTAQLSLLAEQLVSKVLHVDVRQIQVNVVGTLSRPIPAWSRGRVAGIPLLSLIAQENSLFNQDNLDEIEAALQHNSLEGLLPAMLNSLDQIFGALFSSFGLIITLAHQVELGDSLIAISEPVLLSAQGLSTMPLVNLSENENQQLGAAKAEVLAQIQELMGGK</sequence>
<dbReference type="Gene3D" id="3.90.110.10">
    <property type="entry name" value="Lactate dehydrogenase/glycoside hydrolase, family 4, C-terminal"/>
    <property type="match status" value="1"/>
</dbReference>
<dbReference type="GO" id="GO:0006089">
    <property type="term" value="P:lactate metabolic process"/>
    <property type="evidence" value="ECO:0007669"/>
    <property type="project" value="TreeGrafter"/>
</dbReference>
<dbReference type="SUPFAM" id="SSF56327">
    <property type="entry name" value="LDH C-terminal domain-like"/>
    <property type="match status" value="1"/>
</dbReference>
<dbReference type="InterPro" id="IPR015955">
    <property type="entry name" value="Lactate_DH/Glyco_Ohase_4_C"/>
</dbReference>
<evidence type="ECO:0000313" key="1">
    <source>
        <dbReference type="EMBL" id="GBG93923.1"/>
    </source>
</evidence>
<comment type="caution">
    <text evidence="1">The sequence shown here is derived from an EMBL/GenBank/DDBJ whole genome shotgun (WGS) entry which is preliminary data.</text>
</comment>